<dbReference type="Proteomes" id="UP001160148">
    <property type="component" value="Unassembled WGS sequence"/>
</dbReference>
<keyword evidence="1" id="KW-0812">Transmembrane</keyword>
<evidence type="ECO:0000256" key="1">
    <source>
        <dbReference type="SAM" id="Phobius"/>
    </source>
</evidence>
<comment type="caution">
    <text evidence="2">The sequence shown here is derived from an EMBL/GenBank/DDBJ whole genome shotgun (WGS) entry which is preliminary data.</text>
</comment>
<gene>
    <name evidence="2" type="ORF">MEUPH1_LOCUS11343</name>
</gene>
<accession>A0AAV0WI05</accession>
<keyword evidence="1" id="KW-0472">Membrane</keyword>
<name>A0AAV0WI05_9HEMI</name>
<sequence>MIKKPVPAERSAYVPPTTEVVVSGYLRTSRRMDADVLVCKCVFVCVASNAYNTRVRCAFVACAQDVYETSDDNNHTDHERRGPLCQTHRARSRVIYIISAALSLQLVTCALNSFRRSDFFTVTLSDPPWGLLFPIQFRFRIFKIPPVTYITPPTDSTLADVVNGGGGLPFSTTYLFMVGILIVYMFLMLRKDNRRRHPYYISDDFSDDSES</sequence>
<organism evidence="2 3">
    <name type="scientific">Macrosiphum euphorbiae</name>
    <name type="common">potato aphid</name>
    <dbReference type="NCBI Taxonomy" id="13131"/>
    <lineage>
        <taxon>Eukaryota</taxon>
        <taxon>Metazoa</taxon>
        <taxon>Ecdysozoa</taxon>
        <taxon>Arthropoda</taxon>
        <taxon>Hexapoda</taxon>
        <taxon>Insecta</taxon>
        <taxon>Pterygota</taxon>
        <taxon>Neoptera</taxon>
        <taxon>Paraneoptera</taxon>
        <taxon>Hemiptera</taxon>
        <taxon>Sternorrhyncha</taxon>
        <taxon>Aphidomorpha</taxon>
        <taxon>Aphidoidea</taxon>
        <taxon>Aphididae</taxon>
        <taxon>Macrosiphini</taxon>
        <taxon>Macrosiphum</taxon>
    </lineage>
</organism>
<keyword evidence="1" id="KW-1133">Transmembrane helix</keyword>
<feature type="transmembrane region" description="Helical" evidence="1">
    <location>
        <begin position="168"/>
        <end position="187"/>
    </location>
</feature>
<dbReference type="EMBL" id="CARXXK010000002">
    <property type="protein sequence ID" value="CAI6355499.1"/>
    <property type="molecule type" value="Genomic_DNA"/>
</dbReference>
<reference evidence="2 3" key="1">
    <citation type="submission" date="2023-01" db="EMBL/GenBank/DDBJ databases">
        <authorList>
            <person name="Whitehead M."/>
        </authorList>
    </citation>
    <scope>NUCLEOTIDE SEQUENCE [LARGE SCALE GENOMIC DNA]</scope>
</reference>
<dbReference type="AlphaFoldDB" id="A0AAV0WI05"/>
<evidence type="ECO:0000313" key="2">
    <source>
        <dbReference type="EMBL" id="CAI6355499.1"/>
    </source>
</evidence>
<keyword evidence="3" id="KW-1185">Reference proteome</keyword>
<protein>
    <submittedName>
        <fullName evidence="2">Uncharacterized protein</fullName>
    </submittedName>
</protein>
<evidence type="ECO:0000313" key="3">
    <source>
        <dbReference type="Proteomes" id="UP001160148"/>
    </source>
</evidence>
<proteinExistence type="predicted"/>
<feature type="transmembrane region" description="Helical" evidence="1">
    <location>
        <begin position="94"/>
        <end position="114"/>
    </location>
</feature>